<gene>
    <name evidence="1" type="ORF">mc_871</name>
</gene>
<name>A0A2P1EN12_9VIRU</name>
<dbReference type="EMBL" id="MG807320">
    <property type="protein sequence ID" value="AVL95258.1"/>
    <property type="molecule type" value="Genomic_DNA"/>
</dbReference>
<dbReference type="Proteomes" id="UP000289600">
    <property type="component" value="Segment"/>
</dbReference>
<keyword evidence="2" id="KW-1185">Reference proteome</keyword>
<protein>
    <submittedName>
        <fullName evidence="1">Uncharacterized protein</fullName>
    </submittedName>
</protein>
<evidence type="ECO:0000313" key="1">
    <source>
        <dbReference type="EMBL" id="AVL95258.1"/>
    </source>
</evidence>
<evidence type="ECO:0000313" key="2">
    <source>
        <dbReference type="Proteomes" id="UP000289600"/>
    </source>
</evidence>
<proteinExistence type="predicted"/>
<organism evidence="1 2">
    <name type="scientific">Moumouvirus australiensis</name>
    <dbReference type="NCBI Taxonomy" id="2109587"/>
    <lineage>
        <taxon>Viruses</taxon>
        <taxon>Varidnaviria</taxon>
        <taxon>Bamfordvirae</taxon>
        <taxon>Nucleocytoviricota</taxon>
        <taxon>Megaviricetes</taxon>
        <taxon>Imitervirales</taxon>
        <taxon>Mimiviridae</taxon>
        <taxon>Megamimivirinae</taxon>
        <taxon>Moumouvirus</taxon>
        <taxon>Moumouvirus australiense</taxon>
    </lineage>
</organism>
<sequence length="416" mass="50671">MYFPHCLGFEEYIPISHHNEKKFIVYKKISIPVYYKKINKLVFICTEIKYAILFMKYLIKNKIKDKYEYEFEELFNNHQYFSKKIYYNYFEYILINNMMSHIKLFLKEYCPIFMDNNYICCYFNKIYNGLAKETLMKQTLSFVIKTFSLNTLSYCIHNGLKNYIIYNNFENSMEKDITKLNFFLLKKLLKLFVKKLVKYITSSLKYFANKHNIELKDLKNKTEILHYIHIINLEEILNLCIEYNNPEFFKYSLKKLSSFLDNIDVGNIKNEKLYNPICKYKYFEYNEKMRKVLIKNILIRSNPCFEIYELILSDFKVEYLKNEFIYIVLEEISYRDDIDSYLEPILYHIYSKMGMDQEFIDNLFRRSYDFSKNMAKILVEYGADYEKYGKKVIREAKKINNKEVVNYITNLLENSD</sequence>
<accession>A0A2P1EN12</accession>
<reference evidence="2" key="1">
    <citation type="submission" date="2018-01" db="EMBL/GenBank/DDBJ databases">
        <title>Testimony of 'menage a trois' revealed by the proteome of Megavirus virophage.</title>
        <authorList>
            <person name="Jeudy S."/>
            <person name="Bertaux L."/>
            <person name="Alempic J.-M."/>
            <person name="Lartigue A."/>
            <person name="Legendre M."/>
            <person name="Philippe N."/>
            <person name="Beucher L."/>
            <person name="Biondi E."/>
            <person name="Juul S."/>
            <person name="Turner D."/>
            <person name="Coute Y."/>
            <person name="Claverie J.-M."/>
            <person name="Abergel C."/>
        </authorList>
    </citation>
    <scope>NUCLEOTIDE SEQUENCE [LARGE SCALE GENOMIC DNA]</scope>
</reference>